<evidence type="ECO:0000256" key="4">
    <source>
        <dbReference type="ARBA" id="ARBA00023002"/>
    </source>
</evidence>
<evidence type="ECO:0000313" key="6">
    <source>
        <dbReference type="Proteomes" id="UP000240883"/>
    </source>
</evidence>
<keyword evidence="4" id="KW-0560">Oxidoreductase</keyword>
<dbReference type="InterPro" id="IPR036188">
    <property type="entry name" value="FAD/NAD-bd_sf"/>
</dbReference>
<dbReference type="PANTHER" id="PTHR43098">
    <property type="entry name" value="L-ORNITHINE N(5)-MONOOXYGENASE-RELATED"/>
    <property type="match status" value="1"/>
</dbReference>
<accession>A0A2T2NTW5</accession>
<reference evidence="5 6" key="1">
    <citation type="journal article" date="2018" name="Front. Microbiol.">
        <title>Genome-Wide Analysis of Corynespora cassiicola Leaf Fall Disease Putative Effectors.</title>
        <authorList>
            <person name="Lopez D."/>
            <person name="Ribeiro S."/>
            <person name="Label P."/>
            <person name="Fumanal B."/>
            <person name="Venisse J.S."/>
            <person name="Kohler A."/>
            <person name="de Oliveira R.R."/>
            <person name="Labutti K."/>
            <person name="Lipzen A."/>
            <person name="Lail K."/>
            <person name="Bauer D."/>
            <person name="Ohm R.A."/>
            <person name="Barry K.W."/>
            <person name="Spatafora J."/>
            <person name="Grigoriev I.V."/>
            <person name="Martin F.M."/>
            <person name="Pujade-Renaud V."/>
        </authorList>
    </citation>
    <scope>NUCLEOTIDE SEQUENCE [LARGE SCALE GENOMIC DNA]</scope>
    <source>
        <strain evidence="5 6">Philippines</strain>
    </source>
</reference>
<dbReference type="PRINTS" id="PR00469">
    <property type="entry name" value="PNDRDTASEII"/>
</dbReference>
<dbReference type="GO" id="GO:0016491">
    <property type="term" value="F:oxidoreductase activity"/>
    <property type="evidence" value="ECO:0007669"/>
    <property type="project" value="UniProtKB-KW"/>
</dbReference>
<evidence type="ECO:0000313" key="5">
    <source>
        <dbReference type="EMBL" id="PSN68528.1"/>
    </source>
</evidence>
<gene>
    <name evidence="5" type="ORF">BS50DRAFT_571781</name>
</gene>
<keyword evidence="2" id="KW-0274">FAD</keyword>
<keyword evidence="1" id="KW-0285">Flavoprotein</keyword>
<dbReference type="PANTHER" id="PTHR43098:SF5">
    <property type="entry name" value="DUAL-FUNCTIONAL MONOOXYGENASE_METHYLTRANSFERASE PSOF"/>
    <property type="match status" value="1"/>
</dbReference>
<dbReference type="SUPFAM" id="SSF51905">
    <property type="entry name" value="FAD/NAD(P)-binding domain"/>
    <property type="match status" value="2"/>
</dbReference>
<dbReference type="EMBL" id="KZ678133">
    <property type="protein sequence ID" value="PSN68528.1"/>
    <property type="molecule type" value="Genomic_DNA"/>
</dbReference>
<dbReference type="InterPro" id="IPR050775">
    <property type="entry name" value="FAD-binding_Monooxygenases"/>
</dbReference>
<evidence type="ECO:0000256" key="2">
    <source>
        <dbReference type="ARBA" id="ARBA00022827"/>
    </source>
</evidence>
<name>A0A2T2NTW5_CORCC</name>
<protein>
    <submittedName>
        <fullName evidence="5">FAD/NAD(P)-binding domain-containing protein</fullName>
    </submittedName>
</protein>
<evidence type="ECO:0000256" key="1">
    <source>
        <dbReference type="ARBA" id="ARBA00022630"/>
    </source>
</evidence>
<dbReference type="PRINTS" id="PR00368">
    <property type="entry name" value="FADPNR"/>
</dbReference>
<keyword evidence="3" id="KW-0521">NADP</keyword>
<dbReference type="Proteomes" id="UP000240883">
    <property type="component" value="Unassembled WGS sequence"/>
</dbReference>
<dbReference type="Gene3D" id="3.50.50.60">
    <property type="entry name" value="FAD/NAD(P)-binding domain"/>
    <property type="match status" value="2"/>
</dbReference>
<keyword evidence="6" id="KW-1185">Reference proteome</keyword>
<organism evidence="5 6">
    <name type="scientific">Corynespora cassiicola Philippines</name>
    <dbReference type="NCBI Taxonomy" id="1448308"/>
    <lineage>
        <taxon>Eukaryota</taxon>
        <taxon>Fungi</taxon>
        <taxon>Dikarya</taxon>
        <taxon>Ascomycota</taxon>
        <taxon>Pezizomycotina</taxon>
        <taxon>Dothideomycetes</taxon>
        <taxon>Pleosporomycetidae</taxon>
        <taxon>Pleosporales</taxon>
        <taxon>Corynesporascaceae</taxon>
        <taxon>Corynespora</taxon>
    </lineage>
</organism>
<evidence type="ECO:0000256" key="3">
    <source>
        <dbReference type="ARBA" id="ARBA00022857"/>
    </source>
</evidence>
<dbReference type="OrthoDB" id="66881at2759"/>
<dbReference type="AlphaFoldDB" id="A0A2T2NTW5"/>
<dbReference type="Pfam" id="PF13738">
    <property type="entry name" value="Pyr_redox_3"/>
    <property type="match status" value="1"/>
</dbReference>
<proteinExistence type="predicted"/>
<sequence length="542" mass="61093">MTSTSVDALIVGAGYAGIYATYRLSRAGFNIQCIERGSDVGGTWYWNRYPGAMSDTESYLYRFSWDKEDLQTYPWTHHYVYQPEILEYLRHVTDRHDLRKHMRFDTEMKAAVWDEGLKRWRITCSTGEVFLARYFVNALGILVKPNYPDIVGIDTFQGDIVHTATWVDEIKMEGKKVGIIGSGSTGVQVMTAIAPIVGHLTSFQRRPQYSVPSGQGPVSAEYRENINKNYDQIWRDAFDSMLGFGVPESRVQTMSVSSEERKRVFQEAWDKGNGFRFMFSTFGDIVTNEEANKEACKFIHEKIDETVKDPSKAEILKPKDLYARRPLCDHGYYEIFNRDNVDVVDLQATPIKAIVPDGVQLQDGTVHELDVLILATGFDSVEGSFNRVSIKGRNGTTLQEHWKDGPTAYGGIACAGFPNMFIISGPQGPFANFPPVIECESNFIFSCLEHIEANRAGGETLIFEAKAEAERGWVELCEKLASPSLFRKTASWITGVNVTGRKSTINFYFPGLKSYLKWVDEIKKGGFTGFELSPSLQPQSKL</sequence>